<dbReference type="HOGENOM" id="CLU_1522943_0_0_9"/>
<dbReference type="AlphaFoldDB" id="E6UDI2"/>
<evidence type="ECO:0000259" key="1">
    <source>
        <dbReference type="SMART" id="SM00860"/>
    </source>
</evidence>
<dbReference type="RefSeq" id="WP_013499000.1">
    <property type="nucleotide sequence ID" value="NC_014833.1"/>
</dbReference>
<evidence type="ECO:0000313" key="2">
    <source>
        <dbReference type="EMBL" id="ADU22865.1"/>
    </source>
</evidence>
<dbReference type="Gene3D" id="3.40.1580.10">
    <property type="entry name" value="SMI1/KNR4-like"/>
    <property type="match status" value="1"/>
</dbReference>
<dbReference type="KEGG" id="ral:Rumal_2385"/>
<dbReference type="InterPro" id="IPR018958">
    <property type="entry name" value="Knr4/Smi1-like_dom"/>
</dbReference>
<organism evidence="2 3">
    <name type="scientific">Ruminococcus albus (strain ATCC 27210 / DSM 20455 / JCM 14654 / NCDO 2250 / 7)</name>
    <dbReference type="NCBI Taxonomy" id="697329"/>
    <lineage>
        <taxon>Bacteria</taxon>
        <taxon>Bacillati</taxon>
        <taxon>Bacillota</taxon>
        <taxon>Clostridia</taxon>
        <taxon>Eubacteriales</taxon>
        <taxon>Oscillospiraceae</taxon>
        <taxon>Ruminococcus</taxon>
    </lineage>
</organism>
<dbReference type="SUPFAM" id="SSF160631">
    <property type="entry name" value="SMI1/KNR4-like"/>
    <property type="match status" value="1"/>
</dbReference>
<dbReference type="STRING" id="697329.Rumal_2385"/>
<feature type="domain" description="Knr4/Smi1-like" evidence="1">
    <location>
        <begin position="44"/>
        <end position="145"/>
    </location>
</feature>
<reference evidence="2 3" key="1">
    <citation type="journal article" date="2011" name="J. Bacteriol.">
        <title>Complete genome of the cellulolytic ruminal bacterium Ruminococcus albus 7.</title>
        <authorList>
            <person name="Suen G."/>
            <person name="Stevenson D.M."/>
            <person name="Bruce D.C."/>
            <person name="Chertkov O."/>
            <person name="Copeland A."/>
            <person name="Cheng J.F."/>
            <person name="Detter C."/>
            <person name="Detter J.C."/>
            <person name="Goodwin L.A."/>
            <person name="Han C.S."/>
            <person name="Hauser L.J."/>
            <person name="Ivanova N.N."/>
            <person name="Kyrpides N.C."/>
            <person name="Land M.L."/>
            <person name="Lapidus A."/>
            <person name="Lucas S."/>
            <person name="Ovchinnikova G."/>
            <person name="Pitluck S."/>
            <person name="Tapia R."/>
            <person name="Woyke T."/>
            <person name="Boyum J."/>
            <person name="Mead D."/>
            <person name="Weimer P.J."/>
        </authorList>
    </citation>
    <scope>NUCLEOTIDE SEQUENCE [LARGE SCALE GENOMIC DNA]</scope>
    <source>
        <strain evidence="3">ATCC 27210 / DSM 20455 / JCM 14654 / NCDO 2250 / 7</strain>
    </source>
</reference>
<dbReference type="SMART" id="SM00860">
    <property type="entry name" value="SMI1_KNR4"/>
    <property type="match status" value="1"/>
</dbReference>
<protein>
    <submittedName>
        <fullName evidence="2">Cell wall assembly/cell proliferation coordinating protein, KNR4-like protein</fullName>
    </submittedName>
</protein>
<dbReference type="OrthoDB" id="1827566at2"/>
<evidence type="ECO:0000313" key="3">
    <source>
        <dbReference type="Proteomes" id="UP000006919"/>
    </source>
</evidence>
<proteinExistence type="predicted"/>
<dbReference type="Pfam" id="PF09346">
    <property type="entry name" value="SMI1_KNR4"/>
    <property type="match status" value="1"/>
</dbReference>
<dbReference type="Proteomes" id="UP000006919">
    <property type="component" value="Chromosome"/>
</dbReference>
<accession>E6UDI2</accession>
<dbReference type="EMBL" id="CP002403">
    <property type="protein sequence ID" value="ADU22865.1"/>
    <property type="molecule type" value="Genomic_DNA"/>
</dbReference>
<sequence>MYIPDIPNNNLKPQLEELVYIASKIDTEVSEDDKYSLIFYFNASATEEEIKNLEKEIDTSLPIGYKEFLFFSNGAQLCGHYAEFSNTARVAKINKLKKTPDFPEDYIIIAKIIGDGEILCFSKETGKIIRYYDGREITFDDFYLAFRWLLELIRNSAEEYVDL</sequence>
<name>E6UDI2_RUMA7</name>
<gene>
    <name evidence="2" type="ordered locus">Rumal_2385</name>
</gene>
<dbReference type="eggNOG" id="ENOG50324B2">
    <property type="taxonomic scope" value="Bacteria"/>
</dbReference>
<dbReference type="InterPro" id="IPR037883">
    <property type="entry name" value="Knr4/Smi1-like_sf"/>
</dbReference>